<feature type="compositionally biased region" description="Basic and acidic residues" evidence="1">
    <location>
        <begin position="373"/>
        <end position="382"/>
    </location>
</feature>
<geneLocation type="plasmid" evidence="3 4">
    <name>unnamed</name>
</geneLocation>
<dbReference type="AlphaFoldDB" id="A0AA97FA25"/>
<protein>
    <submittedName>
        <fullName evidence="3">Relaxase/mobilization nuclease domain-containing protein</fullName>
    </submittedName>
</protein>
<feature type="domain" description="MobA/VirD2-like nuclease" evidence="2">
    <location>
        <begin position="86"/>
        <end position="222"/>
    </location>
</feature>
<gene>
    <name evidence="3" type="ORF">RB602_15315</name>
</gene>
<dbReference type="Gene3D" id="3.30.930.30">
    <property type="match status" value="1"/>
</dbReference>
<name>A0AA97FA25_9SPHN</name>
<dbReference type="Pfam" id="PF03432">
    <property type="entry name" value="Relaxase"/>
    <property type="match status" value="1"/>
</dbReference>
<accession>A0AA97FA25</accession>
<dbReference type="KEGG" id="acoa:RB602_15315"/>
<feature type="region of interest" description="Disordered" evidence="1">
    <location>
        <begin position="21"/>
        <end position="42"/>
    </location>
</feature>
<proteinExistence type="predicted"/>
<keyword evidence="3" id="KW-0614">Plasmid</keyword>
<feature type="compositionally biased region" description="Basic and acidic residues" evidence="1">
    <location>
        <begin position="473"/>
        <end position="488"/>
    </location>
</feature>
<reference evidence="3 4" key="1">
    <citation type="submission" date="2023-10" db="EMBL/GenBank/DDBJ databases">
        <title>Complete genome sequence of a Sphingomonadaceae bacterium.</title>
        <authorList>
            <person name="Yan C."/>
        </authorList>
    </citation>
    <scope>NUCLEOTIDE SEQUENCE [LARGE SCALE GENOMIC DNA]</scope>
    <source>
        <strain evidence="3 4">SCSIO 66989</strain>
        <plasmid evidence="3 4">unnamed</plasmid>
    </source>
</reference>
<sequence>MVAVLSPGVANSVDRLHGRAYRGRKGSAHQTPNISLGGALGGGHFKTQKQAIDTMVRTATRTQEVMVKVTGRQKMGAGSFGNLAYISRLDDKNAENIALEDERGNIITTADQMRDISKQWARWNDAAVKGFDDRRKGDVSRSMMLSHGKEMDADVLMESAREWAKKELAGHRYVMALHTDTDHPHVHITYAARNKAGERTYPDRETLQRWRDSFAEQLRERGVEANATPRQTRWPEFKKVSLERIKRADRFDERLETVGITQYEIKELRNTISVYRDAANELKRAEDDQYRQAGKVIGAYANDLDFRLKEHLKEQPDKDSVSQNLTRATELPINREARDAFAETLDQLDKLKDYEPPSVADKSENDAPQGRDSAGDEREDSRAAPSHSDAPQGQDKEVDDALADLQAMADKLSSDKSVQDDKPERSDAPQGRASAGDDREDSRTAPSHSDAPQGQDKEVDDALADLQAMADKLSSDKSVQDDKPERSDAPQGRASAGDDREDSRTAPSHSDAPQGQDKEVDDALADLQAIADKLKTERADKLNEPAPPAEPDNQDEALQRILDKTRERDRDKSRG</sequence>
<feature type="compositionally biased region" description="Basic and acidic residues" evidence="1">
    <location>
        <begin position="412"/>
        <end position="427"/>
    </location>
</feature>
<feature type="compositionally biased region" description="Basic and acidic residues" evidence="1">
    <location>
        <begin position="349"/>
        <end position="365"/>
    </location>
</feature>
<evidence type="ECO:0000313" key="4">
    <source>
        <dbReference type="Proteomes" id="UP001302429"/>
    </source>
</evidence>
<evidence type="ECO:0000259" key="2">
    <source>
        <dbReference type="Pfam" id="PF03432"/>
    </source>
</evidence>
<dbReference type="InterPro" id="IPR005094">
    <property type="entry name" value="Endonuclease_MobA/VirD2"/>
</dbReference>
<keyword evidence="4" id="KW-1185">Reference proteome</keyword>
<dbReference type="Proteomes" id="UP001302429">
    <property type="component" value="Plasmid unnamed"/>
</dbReference>
<evidence type="ECO:0000256" key="1">
    <source>
        <dbReference type="SAM" id="MobiDB-lite"/>
    </source>
</evidence>
<dbReference type="RefSeq" id="WP_317084715.1">
    <property type="nucleotide sequence ID" value="NZ_CP136595.1"/>
</dbReference>
<feature type="compositionally biased region" description="Basic and acidic residues" evidence="1">
    <location>
        <begin position="557"/>
        <end position="575"/>
    </location>
</feature>
<feature type="compositionally biased region" description="Basic and acidic residues" evidence="1">
    <location>
        <begin position="532"/>
        <end position="543"/>
    </location>
</feature>
<feature type="region of interest" description="Disordered" evidence="1">
    <location>
        <begin position="349"/>
        <end position="575"/>
    </location>
</feature>
<evidence type="ECO:0000313" key="3">
    <source>
        <dbReference type="EMBL" id="WOE76753.1"/>
    </source>
</evidence>
<dbReference type="EMBL" id="CP136595">
    <property type="protein sequence ID" value="WOE76753.1"/>
    <property type="molecule type" value="Genomic_DNA"/>
</dbReference>
<organism evidence="3 4">
    <name type="scientific">Alterisphingorhabdus coralli</name>
    <dbReference type="NCBI Taxonomy" id="3071408"/>
    <lineage>
        <taxon>Bacteria</taxon>
        <taxon>Pseudomonadati</taxon>
        <taxon>Pseudomonadota</taxon>
        <taxon>Alphaproteobacteria</taxon>
        <taxon>Sphingomonadales</taxon>
        <taxon>Sphingomonadaceae</taxon>
        <taxon>Alterisphingorhabdus (ex Yan et al. 2024)</taxon>
    </lineage>
</organism>